<evidence type="ECO:0000313" key="1">
    <source>
        <dbReference type="EMBL" id="OBR67743.1"/>
    </source>
</evidence>
<protein>
    <submittedName>
        <fullName evidence="1">Uncharacterized protein</fullName>
    </submittedName>
</protein>
<name>A0A1A5YQ98_9BACL</name>
<dbReference type="OrthoDB" id="2659542at2"/>
<reference evidence="1 2" key="1">
    <citation type="submission" date="2016-05" db="EMBL/GenBank/DDBJ databases">
        <title>Paenibacillus oryzae. sp. nov., isolated from the rice root.</title>
        <authorList>
            <person name="Zhang J."/>
            <person name="Zhang X."/>
        </authorList>
    </citation>
    <scope>NUCLEOTIDE SEQUENCE [LARGE SCALE GENOMIC DNA]</scope>
    <source>
        <strain evidence="1 2">1DrF-4</strain>
    </source>
</reference>
<evidence type="ECO:0000313" key="2">
    <source>
        <dbReference type="Proteomes" id="UP000092024"/>
    </source>
</evidence>
<keyword evidence="2" id="KW-1185">Reference proteome</keyword>
<comment type="caution">
    <text evidence="1">The sequence shown here is derived from an EMBL/GenBank/DDBJ whole genome shotgun (WGS) entry which is preliminary data.</text>
</comment>
<dbReference type="STRING" id="1844972.A7K91_08390"/>
<dbReference type="AlphaFoldDB" id="A0A1A5YQ98"/>
<dbReference type="Proteomes" id="UP000092024">
    <property type="component" value="Unassembled WGS sequence"/>
</dbReference>
<sequence>MDNIRADIISEFKRSIENMMRLGQETGSLVNRVNSVSSNGAADPKLKQHLINQIDRINYALINKLRDGVDIQIQSILRELEGAELQFLDHKSYRQGRGNSYAVPEGGSNDIQSSSSAQRGGVDLSGAMINTFRRVLTGSPIDIPMMIQEAIKTFKNVQTEQLKMTQNLMKKDSYNKDSSGNPLAAPDMTKVSSAISEIQSFIRQQALFYGTDYNELYQVGGIGSGFLGDVAEIKKLLQLTAQLQAIDPGSSLLTIAKDLESTQGLFDLEMADIDEKIVKPLAAVSKLTNISIEQLINAISQSDASVTDFKGAPEKAIVMAGMSIQTGSSASAAAMHEAINTLVKAGKANANSGKQEYGQMNQASLQGPLVSSNRAKQSVTISFDSLLQELTPAINKVTYALMNMADNVYKNGRLFVLLGDILSNTMIGMMMMERIKWGAGKAGNDIRSNRSTVSGLPLGNYALSLYGSMNENSQGQVTESSQNASSVLKELSGTVSSMKAQASQTDNTKSGVSDIFKSIAELGKGAKGSFQGMALELGLMVMERIAAPLIAEVEKTMSWEADSTESQRQWAVADKLDKDKLSIANTLKVVGENGLNSIPAYGSAFSLLYDNTISWINKSLGSDATQTGYDDIKEAFHGMIKMYNARGANLSSGRELVEYLNNNNIPYEQAVFEWSRESGRHQQTLNIRQEAMNKQYEDAQFNYADEEKLKKMAKEKYEKKYQEGEINYPSFSSDTLTARVADKVKEARDNNQLSTLRALLGGMRTDSSEYIEMRKKQAASIRQVMDDELAIIDRYIANAKEMMLGATPGSQEYVNAQNTVNNLTSNRENVVAQGEASILQEEWSSLQESYQNQVKRVDKNLFKLDLMAQAKELAAAYRMDTESRGFLETMKKIALGKVASMKVELNNLKAIEAIGDLSEDQALQVLQLQNSIASEQAKVKEYNLAAIGLGSTRIQENSSDRENDLLALRLRSGNPDGSSPIMRNRRIANAKAEVSEIAQVIKELQATLPTAGAEETTRINSEIRNLQKQSLQAQLGILDEMKNSSGTFNLPEGVKAMSRYEYLTQGNTHNTTTIGTGDVTVNITLPNVTNGMTASQLQQVGQSIGQGLSVGRVGGLRSQQAMNPHNYRS</sequence>
<dbReference type="EMBL" id="LYPA01000031">
    <property type="protein sequence ID" value="OBR67743.1"/>
    <property type="molecule type" value="Genomic_DNA"/>
</dbReference>
<proteinExistence type="predicted"/>
<organism evidence="1 2">
    <name type="scientific">Paenibacillus oryzae</name>
    <dbReference type="NCBI Taxonomy" id="1844972"/>
    <lineage>
        <taxon>Bacteria</taxon>
        <taxon>Bacillati</taxon>
        <taxon>Bacillota</taxon>
        <taxon>Bacilli</taxon>
        <taxon>Bacillales</taxon>
        <taxon>Paenibacillaceae</taxon>
        <taxon>Paenibacillus</taxon>
    </lineage>
</organism>
<dbReference type="RefSeq" id="WP_156739319.1">
    <property type="nucleotide sequence ID" value="NZ_LYPA01000031.1"/>
</dbReference>
<accession>A0A1A5YQ98</accession>
<gene>
    <name evidence="1" type="ORF">A7K91_08390</name>
</gene>